<reference evidence="2" key="1">
    <citation type="submission" date="2023-04" db="EMBL/GenBank/DDBJ databases">
        <authorList>
            <person name="Otstavnykh N."/>
            <person name="Seitkalieva A."/>
            <person name="Bystritskaya E."/>
        </authorList>
    </citation>
    <scope>NUCLEOTIDE SEQUENCE</scope>
    <source>
        <strain evidence="2">NRIC 0815</strain>
    </source>
</reference>
<dbReference type="EMBL" id="JAUORK010000004">
    <property type="protein sequence ID" value="MDO6671517.1"/>
    <property type="molecule type" value="Genomic_DNA"/>
</dbReference>
<dbReference type="GeneID" id="97326114"/>
<dbReference type="Proteomes" id="UP001229025">
    <property type="component" value="Unassembled WGS sequence"/>
</dbReference>
<sequence length="55" mass="5787">METVDTVVHAGNYAFFFSNSGAVAVCLLVAAGVCIALSANILRHEKASFESKKTP</sequence>
<evidence type="ECO:0000256" key="1">
    <source>
        <dbReference type="SAM" id="Phobius"/>
    </source>
</evidence>
<comment type="caution">
    <text evidence="3">The sequence shown here is derived from an EMBL/GenBank/DDBJ whole genome shotgun (WGS) entry which is preliminary data.</text>
</comment>
<proteinExistence type="predicted"/>
<keyword evidence="1" id="KW-0812">Transmembrane</keyword>
<reference evidence="5" key="3">
    <citation type="submission" date="2023-07" db="EMBL/GenBank/DDBJ databases">
        <title>Genome-based characterization of strain KMM 296 and proposal for reclassification of Cobetia litoralis and Cobetia pacifica, and emended description of the species Cobetia amphilecti and Cobetia marina.</title>
        <authorList>
            <person name="Balabanova L."/>
            <person name="Nedashkovskaya O."/>
        </authorList>
    </citation>
    <scope>NUCLEOTIDE SEQUENCE [LARGE SCALE GENOMIC DNA]</scope>
    <source>
        <strain evidence="5">NRIC 0815</strain>
    </source>
</reference>
<keyword evidence="5" id="KW-1185">Reference proteome</keyword>
<name>A0AAP4TXX6_9GAMM</name>
<dbReference type="AlphaFoldDB" id="A0AAP4TXX6"/>
<evidence type="ECO:0000313" key="5">
    <source>
        <dbReference type="Proteomes" id="UP001229025"/>
    </source>
</evidence>
<keyword evidence="1" id="KW-1133">Transmembrane helix</keyword>
<evidence type="ECO:0000313" key="2">
    <source>
        <dbReference type="EMBL" id="MDI5883139.1"/>
    </source>
</evidence>
<protein>
    <submittedName>
        <fullName evidence="3">Uncharacterized protein</fullName>
    </submittedName>
</protein>
<gene>
    <name evidence="3" type="ORF">Q4535_05230</name>
    <name evidence="2" type="ORF">QLT01_02065</name>
</gene>
<dbReference type="Proteomes" id="UP001170481">
    <property type="component" value="Unassembled WGS sequence"/>
</dbReference>
<accession>A0AAP4TXX6</accession>
<evidence type="ECO:0000313" key="3">
    <source>
        <dbReference type="EMBL" id="MDO6671517.1"/>
    </source>
</evidence>
<dbReference type="EMBL" id="JASCSA010000001">
    <property type="protein sequence ID" value="MDI5883139.1"/>
    <property type="molecule type" value="Genomic_DNA"/>
</dbReference>
<dbReference type="RefSeq" id="WP_153635554.1">
    <property type="nucleotide sequence ID" value="NZ_CANLSP010000001.1"/>
</dbReference>
<organism evidence="3 4">
    <name type="scientific">Cobetia amphilecti</name>
    <dbReference type="NCBI Taxonomy" id="1055104"/>
    <lineage>
        <taxon>Bacteria</taxon>
        <taxon>Pseudomonadati</taxon>
        <taxon>Pseudomonadota</taxon>
        <taxon>Gammaproteobacteria</taxon>
        <taxon>Oceanospirillales</taxon>
        <taxon>Halomonadaceae</taxon>
        <taxon>Cobetia</taxon>
    </lineage>
</organism>
<reference evidence="3" key="2">
    <citation type="submission" date="2023-07" db="EMBL/GenBank/DDBJ databases">
        <title>Genome content predicts the carbon catabolic preferences of heterotrophic bacteria.</title>
        <authorList>
            <person name="Gralka M."/>
        </authorList>
    </citation>
    <scope>NUCLEOTIDE SEQUENCE</scope>
    <source>
        <strain evidence="3">C2R13</strain>
    </source>
</reference>
<reference evidence="2" key="4">
    <citation type="submission" date="2024-05" db="EMBL/GenBank/DDBJ databases">
        <title>Genome-based characterization of strain KMM 296 and proposal for reclassification of Cobetia litoralis and Cobetia pacifica, and emended description of the species Cobetia amphilecti and Cobetia marina.</title>
        <authorList>
            <person name="Balabanova L."/>
            <person name="Nedashkovskaya O."/>
        </authorList>
    </citation>
    <scope>NUCLEOTIDE SEQUENCE</scope>
    <source>
        <strain evidence="2">NRIC 0815</strain>
    </source>
</reference>
<evidence type="ECO:0000313" key="4">
    <source>
        <dbReference type="Proteomes" id="UP001170481"/>
    </source>
</evidence>
<keyword evidence="1" id="KW-0472">Membrane</keyword>
<feature type="transmembrane region" description="Helical" evidence="1">
    <location>
        <begin position="20"/>
        <end position="42"/>
    </location>
</feature>